<protein>
    <submittedName>
        <fullName evidence="2">Uncharacterized protein</fullName>
    </submittedName>
</protein>
<evidence type="ECO:0000313" key="2">
    <source>
        <dbReference type="EMBL" id="GIM04544.1"/>
    </source>
</evidence>
<feature type="compositionally biased region" description="Low complexity" evidence="1">
    <location>
        <begin position="944"/>
        <end position="966"/>
    </location>
</feature>
<dbReference type="PANTHER" id="PTHR37330">
    <property type="entry name" value="CONSERVED TRANSMEMBRANE PROTEIN-RELATED"/>
    <property type="match status" value="1"/>
</dbReference>
<proteinExistence type="predicted"/>
<dbReference type="Proteomes" id="UP000722791">
    <property type="component" value="Unassembled WGS sequence"/>
</dbReference>
<dbReference type="AlphaFoldDB" id="A0A8J4LPD4"/>
<feature type="compositionally biased region" description="Low complexity" evidence="1">
    <location>
        <begin position="177"/>
        <end position="187"/>
    </location>
</feature>
<gene>
    <name evidence="2" type="ORF">Vretimale_9076</name>
</gene>
<name>A0A8J4LPD4_9CHLO</name>
<reference evidence="2" key="1">
    <citation type="journal article" date="2021" name="Proc. Natl. Acad. Sci. U.S.A.">
        <title>Three genomes in the algal genus Volvox reveal the fate of a haploid sex-determining region after a transition to homothallism.</title>
        <authorList>
            <person name="Yamamoto K."/>
            <person name="Hamaji T."/>
            <person name="Kawai-Toyooka H."/>
            <person name="Matsuzaki R."/>
            <person name="Takahashi F."/>
            <person name="Nishimura Y."/>
            <person name="Kawachi M."/>
            <person name="Noguchi H."/>
            <person name="Minakuchi Y."/>
            <person name="Umen J.G."/>
            <person name="Toyoda A."/>
            <person name="Nozaki H."/>
        </authorList>
    </citation>
    <scope>NUCLEOTIDE SEQUENCE</scope>
    <source>
        <strain evidence="2">NIES-3785</strain>
    </source>
</reference>
<feature type="region of interest" description="Disordered" evidence="1">
    <location>
        <begin position="1"/>
        <end position="279"/>
    </location>
</feature>
<sequence>MGCGASAARVPSVTASLDPGNQREKSHPKAVIPQDGLARPEQLKSDAQTLEFAGSGGGPEKPEPAGIQPSGQLGQTAAAGGPDAQPLQALKPYQDLDPQIVGKLQAKPESEPEPELVARSAPAETDASDTAGADAPASRQPPTLKKAGAEQETEQEAPEPETGAEAGTETSIAGQHAATPTATPATTDVEYKSHDGDNSRRAITVPENIQQTPSRPPSSSSPSPFPSPSPSPSTPSALTMAPSPPAAVQPAPPAPPPPSPPKQPQHRDQKPAPPRQQQTRMVNCAVSLQFLVEFCRTVPEDMPTWKVVTDVIVPATRDRQCRYVEVIEPRHVGPCDYFISHRWATPFSHLVRYVRKHLVELGDVVEEGGASDTSGGGGSAAAAATAAGVVLTKAKSTGKGKSSAADEDEEAGPTRRADKVFVWCDIFAINQHPGQVQADDLAQLKDCVEASNQTLLCLDDKGLVLTRIWCLYEIWNTILAGGPPKLAVLGYDVNQDAFKEVYITLDVAEAQATVDSDRVRILADIAASTGLQELNLVIKGALVESTQAEAENALKVMLPLAKEWKDYERVIQALNKHLQMLAALGRHQESRRYGYILQTVNMAWQKAQMAKPAAAASGDHHRNSSSSGALSAGGGAAAVAAAAAGGATAAGDGEGSLPEWHWSTYPRDAALRQMIDKAASSERHGRFETAMSMYRDAVSKAQQRVQSPRGGGRIAPLALDLAGCKLHLAVCLAARGFPEQAVSEAGEPAVQAFKQHSGPQSLPFASAAHQVAVLSKNNWESKDLRALLLDTAYGIQEAQLGPTHEATLETLREKADATITSGDMAAGAQLYHKLAVRMSEGTDLAAKPPPSASAAAAAAAAAAILELNTKACEVWFLLATYVSGMEGRGDEAIRICKALIPHKRRQHVRRLREAAADPKNEYYKDAVSELRRLGFSRAVVSSRPSSTASSTASATSRHGASSATTSVIDLEPDGLADPDDPRVDVVTHSSELNLWSTVLAKKGKLRDAVLLQWRMAETFRSNKEMAKTETQLPTGKFNLLDAYERCLILDLSAPGAAKVAAEMIAERDGGTAAGGAAMATPAPPTLTPAATPAYAGPSYMELVQQMTAKWGALDFAAAEPICRQIVECQAAGNGATSKEVVDAREQLARLLRSAGRNEEAVKEMRETLALHEKLLHGKDPTMSRTLQALADMVSESDRAEAEKLHRRAVDLLTKVYGPDHFEVGAAMMQLAGFIMNDYTRMEEGQEILQRGLAIHQKFQEQQTAMTKAF</sequence>
<evidence type="ECO:0000256" key="1">
    <source>
        <dbReference type="SAM" id="MobiDB-lite"/>
    </source>
</evidence>
<comment type="caution">
    <text evidence="2">The sequence shown here is derived from an EMBL/GenBank/DDBJ whole genome shotgun (WGS) entry which is preliminary data.</text>
</comment>
<feature type="compositionally biased region" description="Pro residues" evidence="1">
    <location>
        <begin position="223"/>
        <end position="233"/>
    </location>
</feature>
<dbReference type="InterPro" id="IPR011990">
    <property type="entry name" value="TPR-like_helical_dom_sf"/>
</dbReference>
<feature type="compositionally biased region" description="Low complexity" evidence="1">
    <location>
        <begin position="160"/>
        <end position="170"/>
    </location>
</feature>
<feature type="compositionally biased region" description="Basic and acidic residues" evidence="1">
    <location>
        <begin position="189"/>
        <end position="200"/>
    </location>
</feature>
<evidence type="ECO:0000313" key="3">
    <source>
        <dbReference type="Proteomes" id="UP000722791"/>
    </source>
</evidence>
<feature type="region of interest" description="Disordered" evidence="1">
    <location>
        <begin position="944"/>
        <end position="978"/>
    </location>
</feature>
<organism evidence="2 3">
    <name type="scientific">Volvox reticuliferus</name>
    <dbReference type="NCBI Taxonomy" id="1737510"/>
    <lineage>
        <taxon>Eukaryota</taxon>
        <taxon>Viridiplantae</taxon>
        <taxon>Chlorophyta</taxon>
        <taxon>core chlorophytes</taxon>
        <taxon>Chlorophyceae</taxon>
        <taxon>CS clade</taxon>
        <taxon>Chlamydomonadales</taxon>
        <taxon>Volvocaceae</taxon>
        <taxon>Volvox</taxon>
    </lineage>
</organism>
<dbReference type="Pfam" id="PF13374">
    <property type="entry name" value="TPR_10"/>
    <property type="match status" value="2"/>
</dbReference>
<dbReference type="Gene3D" id="1.25.40.10">
    <property type="entry name" value="Tetratricopeptide repeat domain"/>
    <property type="match status" value="2"/>
</dbReference>
<dbReference type="PANTHER" id="PTHR37330:SF1">
    <property type="entry name" value="CONSERVED TRANSMEMBRANE PROTEIN-RELATED"/>
    <property type="match status" value="1"/>
</dbReference>
<accession>A0A8J4LPD4</accession>
<dbReference type="EMBL" id="BNCQ01000016">
    <property type="protein sequence ID" value="GIM04544.1"/>
    <property type="molecule type" value="Genomic_DNA"/>
</dbReference>
<dbReference type="SUPFAM" id="SSF48452">
    <property type="entry name" value="TPR-like"/>
    <property type="match status" value="1"/>
</dbReference>
<feature type="compositionally biased region" description="Pro residues" evidence="1">
    <location>
        <begin position="242"/>
        <end position="263"/>
    </location>
</feature>